<dbReference type="Proteomes" id="UP001732700">
    <property type="component" value="Chromosome 1C"/>
</dbReference>
<accession>A0ACD5TQP7</accession>
<protein>
    <submittedName>
        <fullName evidence="1">Uncharacterized protein</fullName>
    </submittedName>
</protein>
<evidence type="ECO:0000313" key="2">
    <source>
        <dbReference type="Proteomes" id="UP001732700"/>
    </source>
</evidence>
<organism evidence="1 2">
    <name type="scientific">Avena sativa</name>
    <name type="common">Oat</name>
    <dbReference type="NCBI Taxonomy" id="4498"/>
    <lineage>
        <taxon>Eukaryota</taxon>
        <taxon>Viridiplantae</taxon>
        <taxon>Streptophyta</taxon>
        <taxon>Embryophyta</taxon>
        <taxon>Tracheophyta</taxon>
        <taxon>Spermatophyta</taxon>
        <taxon>Magnoliopsida</taxon>
        <taxon>Liliopsida</taxon>
        <taxon>Poales</taxon>
        <taxon>Poaceae</taxon>
        <taxon>BOP clade</taxon>
        <taxon>Pooideae</taxon>
        <taxon>Poodae</taxon>
        <taxon>Poeae</taxon>
        <taxon>Poeae Chloroplast Group 1 (Aveneae type)</taxon>
        <taxon>Aveninae</taxon>
        <taxon>Avena</taxon>
    </lineage>
</organism>
<evidence type="ECO:0000313" key="1">
    <source>
        <dbReference type="EnsemblPlants" id="AVESA.00010b.r2.1CG0108600.1.CDS"/>
    </source>
</evidence>
<reference evidence="1" key="2">
    <citation type="submission" date="2025-09" db="UniProtKB">
        <authorList>
            <consortium name="EnsemblPlants"/>
        </authorList>
    </citation>
    <scope>IDENTIFICATION</scope>
</reference>
<reference evidence="1" key="1">
    <citation type="submission" date="2021-05" db="EMBL/GenBank/DDBJ databases">
        <authorList>
            <person name="Scholz U."/>
            <person name="Mascher M."/>
            <person name="Fiebig A."/>
        </authorList>
    </citation>
    <scope>NUCLEOTIDE SEQUENCE [LARGE SCALE GENOMIC DNA]</scope>
</reference>
<keyword evidence="2" id="KW-1185">Reference proteome</keyword>
<name>A0ACD5TQP7_AVESA</name>
<proteinExistence type="predicted"/>
<sequence length="135" mass="15405">MVARHESWMVQYGRVYKDAAEKAQRFEIFKANAQFVESFNAEDHKFWLNINQFADLSNDEFREANTNKGFILNKAKISTGFRYENLSLDAIPATMDWRTKGAVTPIKDQGQCGKGHCQGKYWQSYLALGARTGGL</sequence>
<dbReference type="EnsemblPlants" id="AVESA.00010b.r2.1CG0108600.1">
    <property type="protein sequence ID" value="AVESA.00010b.r2.1CG0108600.1.CDS"/>
    <property type="gene ID" value="AVESA.00010b.r2.1CG0108600"/>
</dbReference>